<name>A0AA37QDM5_9BACT</name>
<dbReference type="Pfam" id="PF22039">
    <property type="entry name" value="HUTI_composite_bact"/>
    <property type="match status" value="1"/>
</dbReference>
<keyword evidence="4" id="KW-0732">Signal</keyword>
<evidence type="ECO:0000259" key="5">
    <source>
        <dbReference type="Pfam" id="PF07969"/>
    </source>
</evidence>
<accession>A0AA37QDM5</accession>
<evidence type="ECO:0000259" key="6">
    <source>
        <dbReference type="Pfam" id="PF22039"/>
    </source>
</evidence>
<evidence type="ECO:0000256" key="2">
    <source>
        <dbReference type="ARBA" id="ARBA00022801"/>
    </source>
</evidence>
<keyword evidence="8" id="KW-1185">Reference proteome</keyword>
<dbReference type="Gene3D" id="3.10.310.70">
    <property type="match status" value="1"/>
</dbReference>
<keyword evidence="2" id="KW-0378">Hydrolase</keyword>
<dbReference type="AlphaFoldDB" id="A0AA37QDM5"/>
<keyword evidence="1" id="KW-0479">Metal-binding</keyword>
<proteinExistence type="predicted"/>
<evidence type="ECO:0000256" key="1">
    <source>
        <dbReference type="ARBA" id="ARBA00022723"/>
    </source>
</evidence>
<dbReference type="Proteomes" id="UP001161325">
    <property type="component" value="Unassembled WGS sequence"/>
</dbReference>
<dbReference type="InterPro" id="IPR032466">
    <property type="entry name" value="Metal_Hydrolase"/>
</dbReference>
<protein>
    <submittedName>
        <fullName evidence="7">Amidohydrolase</fullName>
    </submittedName>
</protein>
<dbReference type="EMBL" id="BRXS01000001">
    <property type="protein sequence ID" value="GLC24375.1"/>
    <property type="molecule type" value="Genomic_DNA"/>
</dbReference>
<evidence type="ECO:0000313" key="7">
    <source>
        <dbReference type="EMBL" id="GLC24375.1"/>
    </source>
</evidence>
<dbReference type="InterPro" id="IPR013108">
    <property type="entry name" value="Amidohydro_3"/>
</dbReference>
<feature type="domain" description="Amidohydrolase 3" evidence="5">
    <location>
        <begin position="74"/>
        <end position="522"/>
    </location>
</feature>
<evidence type="ECO:0000256" key="3">
    <source>
        <dbReference type="ARBA" id="ARBA00022833"/>
    </source>
</evidence>
<dbReference type="Gene3D" id="3.20.20.140">
    <property type="entry name" value="Metal-dependent hydrolases"/>
    <property type="match status" value="1"/>
</dbReference>
<evidence type="ECO:0000313" key="8">
    <source>
        <dbReference type="Proteomes" id="UP001161325"/>
    </source>
</evidence>
<dbReference type="Gene3D" id="2.30.40.10">
    <property type="entry name" value="Urease, subunit C, domain 1"/>
    <property type="match status" value="1"/>
</dbReference>
<dbReference type="GO" id="GO:0016810">
    <property type="term" value="F:hydrolase activity, acting on carbon-nitrogen (but not peptide) bonds"/>
    <property type="evidence" value="ECO:0007669"/>
    <property type="project" value="InterPro"/>
</dbReference>
<dbReference type="PANTHER" id="PTHR22642:SF2">
    <property type="entry name" value="PROTEIN LONG AFTER FAR-RED 3"/>
    <property type="match status" value="1"/>
</dbReference>
<sequence length="535" mass="56513">MSLRRLVALCSALVPALLGAQASPPPDLVLTGGRIFTADSTRPWAEAVAIRGERIVAVGTTAEVRRMAGRATREIALGGRVVIPGINDTHTHLGVAFDASFSTADTSLAGPALPEVLDSVRAVAARTPPGTWIRGAIGTRMLGDSTARRAALDAAAPRHPVLLRAPWGHGMLVNSAALRAAGIADRAADPLGGTYERDASGRLTGSLGEYAGWAVFRRANASLPDADVVRALRREAEQRLGWGVTSVQDMADAFAPAQTLRVLRAARLPQRVRVVRWPMAGAGGRHVAEWRAVNATPAPRVRVSGVKYVLDGTPIEQGALNRTPYPGRPGWYGRLNFPLDTVRAILRDALRGGDQTMLHVVGDSSLALVLSEMERMAPDSEWRRRRLRLEHASRLGGDFVPRAARLGIVVAQPRTSASLRSWRAAGIVTGYGSDGLPNPFVDMLVAVTAPARPGEAVSREEAVTILTRGSAYAEGMEREKGTLAPGMLADLAVLSQDVFTVPPAALPATTSVLTVVGGRIVHDALARAATGAPVP</sequence>
<feature type="chain" id="PRO_5041335746" evidence="4">
    <location>
        <begin position="23"/>
        <end position="535"/>
    </location>
</feature>
<feature type="domain" description="Aminodeoxyfutalosine deaminase/Imidazolonepropionase-like composite" evidence="6">
    <location>
        <begin position="47"/>
        <end position="66"/>
    </location>
</feature>
<reference evidence="7" key="1">
    <citation type="submission" date="2022-08" db="EMBL/GenBank/DDBJ databases">
        <title>Draft genome sequencing of Roseisolibacter agri AW1220.</title>
        <authorList>
            <person name="Tobiishi Y."/>
            <person name="Tonouchi A."/>
        </authorList>
    </citation>
    <scope>NUCLEOTIDE SEQUENCE</scope>
    <source>
        <strain evidence="7">AW1220</strain>
    </source>
</reference>
<dbReference type="RefSeq" id="WP_284348826.1">
    <property type="nucleotide sequence ID" value="NZ_BRXS01000001.1"/>
</dbReference>
<dbReference type="Pfam" id="PF07969">
    <property type="entry name" value="Amidohydro_3"/>
    <property type="match status" value="1"/>
</dbReference>
<organism evidence="7 8">
    <name type="scientific">Roseisolibacter agri</name>
    <dbReference type="NCBI Taxonomy" id="2014610"/>
    <lineage>
        <taxon>Bacteria</taxon>
        <taxon>Pseudomonadati</taxon>
        <taxon>Gemmatimonadota</taxon>
        <taxon>Gemmatimonadia</taxon>
        <taxon>Gemmatimonadales</taxon>
        <taxon>Gemmatimonadaceae</taxon>
        <taxon>Roseisolibacter</taxon>
    </lineage>
</organism>
<comment type="caution">
    <text evidence="7">The sequence shown here is derived from an EMBL/GenBank/DDBJ whole genome shotgun (WGS) entry which is preliminary data.</text>
</comment>
<dbReference type="InterPro" id="IPR011059">
    <property type="entry name" value="Metal-dep_hydrolase_composite"/>
</dbReference>
<evidence type="ECO:0000256" key="4">
    <source>
        <dbReference type="SAM" id="SignalP"/>
    </source>
</evidence>
<dbReference type="GO" id="GO:0046872">
    <property type="term" value="F:metal ion binding"/>
    <property type="evidence" value="ECO:0007669"/>
    <property type="project" value="UniProtKB-KW"/>
</dbReference>
<dbReference type="SUPFAM" id="SSF51338">
    <property type="entry name" value="Composite domain of metallo-dependent hydrolases"/>
    <property type="match status" value="1"/>
</dbReference>
<dbReference type="InterPro" id="IPR054418">
    <property type="entry name" value="MQNX/HUTI_composite_N"/>
</dbReference>
<keyword evidence="3" id="KW-0862">Zinc</keyword>
<gene>
    <name evidence="7" type="ORF">rosag_08880</name>
</gene>
<dbReference type="SUPFAM" id="SSF51556">
    <property type="entry name" value="Metallo-dependent hydrolases"/>
    <property type="match status" value="1"/>
</dbReference>
<dbReference type="PANTHER" id="PTHR22642">
    <property type="entry name" value="IMIDAZOLONEPROPIONASE"/>
    <property type="match status" value="1"/>
</dbReference>
<feature type="signal peptide" evidence="4">
    <location>
        <begin position="1"/>
        <end position="22"/>
    </location>
</feature>